<dbReference type="EMBL" id="JANIBC010000029">
    <property type="protein sequence ID" value="MCQ8186643.1"/>
    <property type="molecule type" value="Genomic_DNA"/>
</dbReference>
<dbReference type="Pfam" id="PF25023">
    <property type="entry name" value="TEN_YD-shell"/>
    <property type="match status" value="1"/>
</dbReference>
<dbReference type="NCBIfam" id="TIGR01643">
    <property type="entry name" value="YD_repeat_2x"/>
    <property type="match status" value="3"/>
</dbReference>
<evidence type="ECO:0000256" key="2">
    <source>
        <dbReference type="SAM" id="MobiDB-lite"/>
    </source>
</evidence>
<accession>A0A9X2LBW4</accession>
<dbReference type="InterPro" id="IPR031325">
    <property type="entry name" value="RHS_repeat"/>
</dbReference>
<organism evidence="4 5">
    <name type="scientific">Parvularcula maris</name>
    <dbReference type="NCBI Taxonomy" id="2965077"/>
    <lineage>
        <taxon>Bacteria</taxon>
        <taxon>Pseudomonadati</taxon>
        <taxon>Pseudomonadota</taxon>
        <taxon>Alphaproteobacteria</taxon>
        <taxon>Parvularculales</taxon>
        <taxon>Parvularculaceae</taxon>
        <taxon>Parvularcula</taxon>
    </lineage>
</organism>
<name>A0A9X2LBW4_9PROT</name>
<dbReference type="PANTHER" id="PTHR32305">
    <property type="match status" value="1"/>
</dbReference>
<keyword evidence="5" id="KW-1185">Reference proteome</keyword>
<evidence type="ECO:0000313" key="5">
    <source>
        <dbReference type="Proteomes" id="UP001142610"/>
    </source>
</evidence>
<evidence type="ECO:0000256" key="1">
    <source>
        <dbReference type="ARBA" id="ARBA00022737"/>
    </source>
</evidence>
<dbReference type="InterPro" id="IPR006530">
    <property type="entry name" value="YD"/>
</dbReference>
<dbReference type="Gene3D" id="2.180.10.10">
    <property type="entry name" value="RHS repeat-associated core"/>
    <property type="match status" value="2"/>
</dbReference>
<evidence type="ECO:0000313" key="4">
    <source>
        <dbReference type="EMBL" id="MCQ8186643.1"/>
    </source>
</evidence>
<reference evidence="4" key="1">
    <citation type="submission" date="2022-07" db="EMBL/GenBank/DDBJ databases">
        <title>Parvularcula maris sp. nov., an algicidal bacterium isolated from seawater.</title>
        <authorList>
            <person name="Li F."/>
        </authorList>
    </citation>
    <scope>NUCLEOTIDE SEQUENCE</scope>
    <source>
        <strain evidence="4">BGMRC 0090</strain>
    </source>
</reference>
<evidence type="ECO:0000259" key="3">
    <source>
        <dbReference type="Pfam" id="PF25023"/>
    </source>
</evidence>
<dbReference type="InterPro" id="IPR050708">
    <property type="entry name" value="T6SS_VgrG/RHS"/>
</dbReference>
<protein>
    <recommendedName>
        <fullName evidence="3">Teneurin-like YD-shell domain-containing protein</fullName>
    </recommendedName>
</protein>
<dbReference type="PANTHER" id="PTHR32305:SF15">
    <property type="entry name" value="PROTEIN RHSA-RELATED"/>
    <property type="match status" value="1"/>
</dbReference>
<dbReference type="Pfam" id="PF05593">
    <property type="entry name" value="RHS_repeat"/>
    <property type="match status" value="1"/>
</dbReference>
<gene>
    <name evidence="4" type="ORF">NOG11_14770</name>
</gene>
<feature type="region of interest" description="Disordered" evidence="2">
    <location>
        <begin position="1"/>
        <end position="27"/>
    </location>
</feature>
<proteinExistence type="predicted"/>
<dbReference type="AlphaFoldDB" id="A0A9X2LBW4"/>
<dbReference type="Proteomes" id="UP001142610">
    <property type="component" value="Unassembled WGS sequence"/>
</dbReference>
<sequence>MLGLSGTHAQNLEISPDGGTNSEYTYDAQTHAPGYGSNTVGSVDAATGSVGGTLTLLTIGDPSSGGLVYSRDVSDRDGRRDSFFSAVEENSTDVVVHALGAAYAFDKSGSSFNPARPHGATLTKSGSTWTLIDRAGSVYTFNASLGAERPIFAPGGRLSSVTYPDGTVLSFTYDTRELCDTVTNCASGDRKKSVRLLSVDSSLGYQIKYTYSATLTNGAIDNGNHTRITKVTAINKAIEACNPSVNGCSLSQNWQDVTFQYGHSNNDGRWTRIIDELGQETFYDYERRNGELLLHRVKLPGTSSGYDVTYTYWSDGRVRFVAGDPGDWEYNYASSAGVRTTSIKDPAGKTWTVKARESDNQTTEESNPLGHTTRYFYNSNDQLTEVRAPEGNRIVYTYDSRGNVLTTSRRSKAGDLPLTRSYTYPSCTSSNRKVCNQPSTITNHLGVTTTFGYSVAHGGTESVSSPIAGTATTAFIQSTASYKDYTGASRSAAVWRANYSDSPTGARTQFYYAGNRGATLSQIRITGSGVQTATSSVWYDRFGNVERSLSPTGADVRISYDMLRRPVVQIGPRPTGSSLQYLASKAIYDTDGRVSSVQQGRTSSPTSFGSFVALETQTNLFDSRGRLSRQFFNGGSATVSAVDYAYDAVGRVTCSGFRMSALTTIRSACTASSGSDGQDRVTYRQYDDAGRVTAVTSGYGTTAARTESFGYNNNGTAAWVSDGRGNRTTYEYDGHDRLVKTRYPVASNGASSSTTDYDQYTFNSLGQMTAHRKRDGQTIGYQYDGYGRMKTLDAPGTAVDVAMTYDAYSRLKTMASGGRTLTYGYDVLSRLKTEAGPLGTTGFHYDAAGRQTRIDYPGSDGFYATYHYDELGAVTEIKEKGSTNLATYSYDQLGRRKSLIRGNGVISTYGFDGASRLSDLDFTVPSATAYNMLADFQYNAAGQIERESHGNAAYADMPRTDELSFEVDDLNRYTKINAAQSVSYDGRGNLLSAGQGESYQYDVLNRLTRVTTSSGNVDLAYGPGGRLYEERLWNGAVTRFAYAGQALISEHHSTGGVKRRYVHGPGSDEALVWYE</sequence>
<comment type="caution">
    <text evidence="4">The sequence shown here is derived from an EMBL/GenBank/DDBJ whole genome shotgun (WGS) entry which is preliminary data.</text>
</comment>
<feature type="compositionally biased region" description="Polar residues" evidence="2">
    <location>
        <begin position="7"/>
        <end position="27"/>
    </location>
</feature>
<feature type="non-terminal residue" evidence="4">
    <location>
        <position position="1075"/>
    </location>
</feature>
<dbReference type="InterPro" id="IPR056823">
    <property type="entry name" value="TEN-like_YD-shell"/>
</dbReference>
<keyword evidence="1" id="KW-0677">Repeat</keyword>
<feature type="domain" description="Teneurin-like YD-shell" evidence="3">
    <location>
        <begin position="681"/>
        <end position="789"/>
    </location>
</feature>